<sequence>MRANTFYLFAYLPKELRDKIWGYALFHERTITFDIRRDVAVPASDRFPAMFQAIRESRIEGFRQGASYIRHFGNSIRKPTFFPPESTNIEITVYPKRHDGIVNSPEHMECEKEIWLPQSLPELKSMGIPVLEAKNTHIRMLNASNLDSFVFDDGALAIKHTGNPRPCLNISVGLTSLDQIPQSQQDIASLKSQGLYRSFDVFQTAYRAENRLLRPGISVTMIHLKEETLPEQKNNSIRRNDFRPRYYRIPMEDIPPVNEHWKRGVDQKTSDLLYYSSISARQLERKDQNDDWYLFWADEWRNCRLSLRCELI</sequence>
<dbReference type="OrthoDB" id="3469466at2759"/>
<evidence type="ECO:0000313" key="3">
    <source>
        <dbReference type="Proteomes" id="UP000240883"/>
    </source>
</evidence>
<gene>
    <name evidence="2" type="ORF">BS50DRAFT_586877</name>
</gene>
<evidence type="ECO:0000313" key="2">
    <source>
        <dbReference type="EMBL" id="PSN67613.1"/>
    </source>
</evidence>
<dbReference type="EMBL" id="KZ678134">
    <property type="protein sequence ID" value="PSN67613.1"/>
    <property type="molecule type" value="Genomic_DNA"/>
</dbReference>
<proteinExistence type="predicted"/>
<feature type="domain" description="2EXR" evidence="1">
    <location>
        <begin position="6"/>
        <end position="84"/>
    </location>
</feature>
<protein>
    <recommendedName>
        <fullName evidence="1">2EXR domain-containing protein</fullName>
    </recommendedName>
</protein>
<dbReference type="Pfam" id="PF20150">
    <property type="entry name" value="2EXR"/>
    <property type="match status" value="1"/>
</dbReference>
<name>A0A2T2NQD1_CORCC</name>
<accession>A0A2T2NQD1</accession>
<dbReference type="Proteomes" id="UP000240883">
    <property type="component" value="Unassembled WGS sequence"/>
</dbReference>
<reference evidence="2 3" key="1">
    <citation type="journal article" date="2018" name="Front. Microbiol.">
        <title>Genome-Wide Analysis of Corynespora cassiicola Leaf Fall Disease Putative Effectors.</title>
        <authorList>
            <person name="Lopez D."/>
            <person name="Ribeiro S."/>
            <person name="Label P."/>
            <person name="Fumanal B."/>
            <person name="Venisse J.S."/>
            <person name="Kohler A."/>
            <person name="de Oliveira R.R."/>
            <person name="Labutti K."/>
            <person name="Lipzen A."/>
            <person name="Lail K."/>
            <person name="Bauer D."/>
            <person name="Ohm R.A."/>
            <person name="Barry K.W."/>
            <person name="Spatafora J."/>
            <person name="Grigoriev I.V."/>
            <person name="Martin F.M."/>
            <person name="Pujade-Renaud V."/>
        </authorList>
    </citation>
    <scope>NUCLEOTIDE SEQUENCE [LARGE SCALE GENOMIC DNA]</scope>
    <source>
        <strain evidence="2 3">Philippines</strain>
    </source>
</reference>
<evidence type="ECO:0000259" key="1">
    <source>
        <dbReference type="Pfam" id="PF20150"/>
    </source>
</evidence>
<dbReference type="InterPro" id="IPR045518">
    <property type="entry name" value="2EXR"/>
</dbReference>
<organism evidence="2 3">
    <name type="scientific">Corynespora cassiicola Philippines</name>
    <dbReference type="NCBI Taxonomy" id="1448308"/>
    <lineage>
        <taxon>Eukaryota</taxon>
        <taxon>Fungi</taxon>
        <taxon>Dikarya</taxon>
        <taxon>Ascomycota</taxon>
        <taxon>Pezizomycotina</taxon>
        <taxon>Dothideomycetes</taxon>
        <taxon>Pleosporomycetidae</taxon>
        <taxon>Pleosporales</taxon>
        <taxon>Corynesporascaceae</taxon>
        <taxon>Corynespora</taxon>
    </lineage>
</organism>
<keyword evidence="3" id="KW-1185">Reference proteome</keyword>
<dbReference type="AlphaFoldDB" id="A0A2T2NQD1"/>